<feature type="transmembrane region" description="Helical" evidence="2">
    <location>
        <begin position="669"/>
        <end position="687"/>
    </location>
</feature>
<feature type="transmembrane region" description="Helical" evidence="2">
    <location>
        <begin position="103"/>
        <end position="122"/>
    </location>
</feature>
<proteinExistence type="predicted"/>
<feature type="compositionally biased region" description="Acidic residues" evidence="1">
    <location>
        <begin position="489"/>
        <end position="499"/>
    </location>
</feature>
<dbReference type="GO" id="GO:0015171">
    <property type="term" value="F:amino acid transmembrane transporter activity"/>
    <property type="evidence" value="ECO:0007669"/>
    <property type="project" value="TreeGrafter"/>
</dbReference>
<dbReference type="Gene3D" id="1.20.1740.10">
    <property type="entry name" value="Amino acid/polyamine transporter I"/>
    <property type="match status" value="1"/>
</dbReference>
<feature type="transmembrane region" description="Helical" evidence="2">
    <location>
        <begin position="36"/>
        <end position="57"/>
    </location>
</feature>
<reference evidence="4" key="1">
    <citation type="submission" date="2022-11" db="UniProtKB">
        <authorList>
            <consortium name="WormBaseParasite"/>
        </authorList>
    </citation>
    <scope>IDENTIFICATION</scope>
</reference>
<feature type="transmembrane region" description="Helical" evidence="2">
    <location>
        <begin position="166"/>
        <end position="191"/>
    </location>
</feature>
<evidence type="ECO:0000256" key="2">
    <source>
        <dbReference type="SAM" id="Phobius"/>
    </source>
</evidence>
<dbReference type="AlphaFoldDB" id="A0A914HJK5"/>
<feature type="transmembrane region" description="Helical" evidence="2">
    <location>
        <begin position="341"/>
        <end position="361"/>
    </location>
</feature>
<dbReference type="Proteomes" id="UP000887572">
    <property type="component" value="Unplaced"/>
</dbReference>
<feature type="transmembrane region" description="Helical" evidence="2">
    <location>
        <begin position="699"/>
        <end position="718"/>
    </location>
</feature>
<organism evidence="3 4">
    <name type="scientific">Globodera rostochiensis</name>
    <name type="common">Golden nematode worm</name>
    <name type="synonym">Heterodera rostochiensis</name>
    <dbReference type="NCBI Taxonomy" id="31243"/>
    <lineage>
        <taxon>Eukaryota</taxon>
        <taxon>Metazoa</taxon>
        <taxon>Ecdysozoa</taxon>
        <taxon>Nematoda</taxon>
        <taxon>Chromadorea</taxon>
        <taxon>Rhabditida</taxon>
        <taxon>Tylenchina</taxon>
        <taxon>Tylenchomorpha</taxon>
        <taxon>Tylenchoidea</taxon>
        <taxon>Heteroderidae</taxon>
        <taxon>Heteroderinae</taxon>
        <taxon>Globodera</taxon>
    </lineage>
</organism>
<dbReference type="PANTHER" id="PTHR43243:SF20">
    <property type="entry name" value="CATIONIC AMINO ACID TRANSPORTER 3"/>
    <property type="match status" value="1"/>
</dbReference>
<sequence length="784" mass="86456">MALSNILTQFCRRKRLNSSDGQLHSEWDRRLGQCSLTTIVATLVLALTLHVILPAIFSHYTIGKSKMLLLSPIISLAFTSALIILAAIQLASISRRIGRNAALYQLAHGTFGQALAVAVAWGQLLDQIAMAATVCHALSDHINLLFHNAFCSLRLPSPIWHGHDVVLLDLLAAVVLPFCAALVMMCSVRVLITSTTIFLIATMFTSASTTTVAFLHNMAQLHVFGNSEHPPETASFLSIDELFATFRCWLLAWPCVELLSFLAEECCGPRRALATLMRAASRVQPALALLALLAFFPFIRLDTSVPLDDVATAAVASVVVHQPLLPLPAMFNSIRLFSARYLMNVGSVCSLWAALLCLFLAPTRLMATMAMDKMILPFGHKHLASISEKGGQPRCAVILVAFCCSLMVGIVPQQWLGRLIPLNCVLRMALQALLVYMSHFTPSSSDRFIGGDLRPKYRRVRRVRAVSRAAQQLQSTEWKMCEEAAAVDDEDEEAEEFGEESSSISADESEDEAWLRECREREHLLERIWRLATADTTETEQHQTAHLKSIDTPLLELNNQPHQQPPNCADYQSIQNGPPCCAPRQSSHLPRQHGQHGQHQRHNCFRAPCSATTMTVNGRTVHTVPLPGLHVYESEVPQSWLGAARRVESGTKAAATCDERAACDAARRALLLAFSAAAVCAAAITALRKTSDDDYLPLLPLLALLSSIVTGCSVIVWLCRLRVDYGTNQQQPLEGKWLPIGALFSMFTLMQLLPFFPPIEWALIFGWILIGLFLHALRLARSES</sequence>
<accession>A0A914HJK5</accession>
<feature type="transmembrane region" description="Helical" evidence="2">
    <location>
        <begin position="279"/>
        <end position="299"/>
    </location>
</feature>
<keyword evidence="2" id="KW-0812">Transmembrane</keyword>
<evidence type="ECO:0000313" key="4">
    <source>
        <dbReference type="WBParaSite" id="Gr19_v10_g17778.t1"/>
    </source>
</evidence>
<dbReference type="GO" id="GO:0005886">
    <property type="term" value="C:plasma membrane"/>
    <property type="evidence" value="ECO:0007669"/>
    <property type="project" value="TreeGrafter"/>
</dbReference>
<dbReference type="PANTHER" id="PTHR43243">
    <property type="entry name" value="INNER MEMBRANE TRANSPORTER YGJI-RELATED"/>
    <property type="match status" value="1"/>
</dbReference>
<keyword evidence="3" id="KW-1185">Reference proteome</keyword>
<feature type="transmembrane region" description="Helical" evidence="2">
    <location>
        <begin position="69"/>
        <end position="91"/>
    </location>
</feature>
<dbReference type="WBParaSite" id="Gr19_v10_g17778.t1">
    <property type="protein sequence ID" value="Gr19_v10_g17778.t1"/>
    <property type="gene ID" value="Gr19_v10_g17778"/>
</dbReference>
<feature type="transmembrane region" description="Helical" evidence="2">
    <location>
        <begin position="197"/>
        <end position="215"/>
    </location>
</feature>
<evidence type="ECO:0000313" key="3">
    <source>
        <dbReference type="Proteomes" id="UP000887572"/>
    </source>
</evidence>
<keyword evidence="2" id="KW-0472">Membrane</keyword>
<feature type="transmembrane region" description="Helical" evidence="2">
    <location>
        <begin position="738"/>
        <end position="756"/>
    </location>
</feature>
<feature type="region of interest" description="Disordered" evidence="1">
    <location>
        <begin position="489"/>
        <end position="512"/>
    </location>
</feature>
<name>A0A914HJK5_GLORO</name>
<feature type="transmembrane region" description="Helical" evidence="2">
    <location>
        <begin position="762"/>
        <end position="780"/>
    </location>
</feature>
<evidence type="ECO:0000256" key="1">
    <source>
        <dbReference type="SAM" id="MobiDB-lite"/>
    </source>
</evidence>
<keyword evidence="2" id="KW-1133">Transmembrane helix</keyword>
<protein>
    <submittedName>
        <fullName evidence="4">Transmembrane protein</fullName>
    </submittedName>
</protein>